<dbReference type="InterPro" id="IPR003692">
    <property type="entry name" value="Hydantoinase_B"/>
</dbReference>
<dbReference type="PANTHER" id="PTHR11365:SF2">
    <property type="entry name" value="5-OXOPROLINASE"/>
    <property type="match status" value="1"/>
</dbReference>
<reference evidence="2 3" key="1">
    <citation type="submission" date="2024-02" db="EMBL/GenBank/DDBJ databases">
        <authorList>
            <person name="Daric V."/>
            <person name="Darras S."/>
        </authorList>
    </citation>
    <scope>NUCLEOTIDE SEQUENCE [LARGE SCALE GENOMIC DNA]</scope>
</reference>
<keyword evidence="3" id="KW-1185">Reference proteome</keyword>
<organism evidence="2 3">
    <name type="scientific">Clavelina lepadiformis</name>
    <name type="common">Light-bulb sea squirt</name>
    <name type="synonym">Ascidia lepadiformis</name>
    <dbReference type="NCBI Taxonomy" id="159417"/>
    <lineage>
        <taxon>Eukaryota</taxon>
        <taxon>Metazoa</taxon>
        <taxon>Chordata</taxon>
        <taxon>Tunicata</taxon>
        <taxon>Ascidiacea</taxon>
        <taxon>Aplousobranchia</taxon>
        <taxon>Clavelinidae</taxon>
        <taxon>Clavelina</taxon>
    </lineage>
</organism>
<dbReference type="EMBL" id="CAWYQH010000104">
    <property type="protein sequence ID" value="CAK8687224.1"/>
    <property type="molecule type" value="Genomic_DNA"/>
</dbReference>
<comment type="caution">
    <text evidence="2">The sequence shown here is derived from an EMBL/GenBank/DDBJ whole genome shotgun (WGS) entry which is preliminary data.</text>
</comment>
<name>A0ABP0G9A4_CLALP</name>
<gene>
    <name evidence="2" type="ORF">CVLEPA_LOCUS19302</name>
</gene>
<evidence type="ECO:0000313" key="3">
    <source>
        <dbReference type="Proteomes" id="UP001642483"/>
    </source>
</evidence>
<feature type="domain" description="Hydantoinase B/oxoprolinase" evidence="1">
    <location>
        <begin position="41"/>
        <end position="104"/>
    </location>
</feature>
<dbReference type="Proteomes" id="UP001642483">
    <property type="component" value="Unassembled WGS sequence"/>
</dbReference>
<evidence type="ECO:0000259" key="1">
    <source>
        <dbReference type="Pfam" id="PF02538"/>
    </source>
</evidence>
<dbReference type="PANTHER" id="PTHR11365">
    <property type="entry name" value="5-OXOPROLINASE RELATED"/>
    <property type="match status" value="1"/>
</dbReference>
<evidence type="ECO:0000313" key="2">
    <source>
        <dbReference type="EMBL" id="CAK8687224.1"/>
    </source>
</evidence>
<proteinExistence type="predicted"/>
<accession>A0ABP0G9A4</accession>
<sequence length="229" mass="25290">MQDVVQYQMMVIQNKEGDYIFSKYPWAGGLHLFYLTVITPERLDFSCALFGRDGGFVSNASHILGHLGAMQDAVQYQMRAIDINEGYCILSNHPCTGGVHLPDQSQPISALDVTIDELIVEYERTDCALMCQPSTVKNLDFVSSKFGDFLQTFQARYKKGFGFASPGRDIINDGGRVGGIGLSGIEDHALVTSSGKPPHVEKLNSFFISSSRILDIRSYQISSINNATF</sequence>
<dbReference type="InterPro" id="IPR045079">
    <property type="entry name" value="Oxoprolinase-like"/>
</dbReference>
<protein>
    <recommendedName>
        <fullName evidence="1">Hydantoinase B/oxoprolinase domain-containing protein</fullName>
    </recommendedName>
</protein>
<dbReference type="Pfam" id="PF02538">
    <property type="entry name" value="Hydantoinase_B"/>
    <property type="match status" value="1"/>
</dbReference>